<dbReference type="CDD" id="cd20379">
    <property type="entry name" value="Tudor_dTUD-like"/>
    <property type="match status" value="2"/>
</dbReference>
<feature type="domain" description="Tudor" evidence="2">
    <location>
        <begin position="62"/>
        <end position="121"/>
    </location>
</feature>
<feature type="compositionally biased region" description="Polar residues" evidence="1">
    <location>
        <begin position="2488"/>
        <end position="2502"/>
    </location>
</feature>
<evidence type="ECO:0000259" key="2">
    <source>
        <dbReference type="PROSITE" id="PS50304"/>
    </source>
</evidence>
<feature type="domain" description="Tudor" evidence="2">
    <location>
        <begin position="637"/>
        <end position="695"/>
    </location>
</feature>
<feature type="domain" description="Tudor" evidence="2">
    <location>
        <begin position="898"/>
        <end position="956"/>
    </location>
</feature>
<name>A0A8T0EYM1_ARGBR</name>
<feature type="domain" description="Tudor" evidence="2">
    <location>
        <begin position="2740"/>
        <end position="2796"/>
    </location>
</feature>
<gene>
    <name evidence="3" type="ORF">HNY73_013033</name>
</gene>
<feature type="compositionally biased region" description="Polar residues" evidence="1">
    <location>
        <begin position="2351"/>
        <end position="2368"/>
    </location>
</feature>
<feature type="compositionally biased region" description="Basic and acidic residues" evidence="1">
    <location>
        <begin position="813"/>
        <end position="835"/>
    </location>
</feature>
<feature type="region of interest" description="Disordered" evidence="1">
    <location>
        <begin position="782"/>
        <end position="836"/>
    </location>
</feature>
<dbReference type="SUPFAM" id="SSF63748">
    <property type="entry name" value="Tudor/PWWP/MBT"/>
    <property type="match status" value="13"/>
</dbReference>
<dbReference type="InterPro" id="IPR035437">
    <property type="entry name" value="SNase_OB-fold_sf"/>
</dbReference>
<evidence type="ECO:0000313" key="3">
    <source>
        <dbReference type="EMBL" id="KAF8782794.1"/>
    </source>
</evidence>
<feature type="compositionally biased region" description="Polar residues" evidence="1">
    <location>
        <begin position="787"/>
        <end position="802"/>
    </location>
</feature>
<feature type="domain" description="Tudor" evidence="2">
    <location>
        <begin position="266"/>
        <end position="324"/>
    </location>
</feature>
<dbReference type="PROSITE" id="PS50304">
    <property type="entry name" value="TUDOR"/>
    <property type="match status" value="11"/>
</dbReference>
<dbReference type="EMBL" id="JABXBU010001863">
    <property type="protein sequence ID" value="KAF8782794.1"/>
    <property type="molecule type" value="Genomic_DNA"/>
</dbReference>
<dbReference type="PANTHER" id="PTHR22948">
    <property type="entry name" value="TUDOR DOMAIN CONTAINING PROTEIN"/>
    <property type="match status" value="1"/>
</dbReference>
<feature type="domain" description="Tudor" evidence="2">
    <location>
        <begin position="1518"/>
        <end position="1576"/>
    </location>
</feature>
<reference evidence="3" key="2">
    <citation type="submission" date="2020-06" db="EMBL/GenBank/DDBJ databases">
        <authorList>
            <person name="Sheffer M."/>
        </authorList>
    </citation>
    <scope>NUCLEOTIDE SEQUENCE</scope>
</reference>
<feature type="domain" description="Tudor" evidence="2">
    <location>
        <begin position="1966"/>
        <end position="2024"/>
    </location>
</feature>
<keyword evidence="4" id="KW-1185">Reference proteome</keyword>
<feature type="region of interest" description="Disordered" evidence="1">
    <location>
        <begin position="2569"/>
        <end position="2593"/>
    </location>
</feature>
<comment type="caution">
    <text evidence="3">The sequence shown here is derived from an EMBL/GenBank/DDBJ whole genome shotgun (WGS) entry which is preliminary data.</text>
</comment>
<protein>
    <submittedName>
        <fullName evidence="3">Tudor domain-containing protein 1</fullName>
    </submittedName>
</protein>
<evidence type="ECO:0000313" key="4">
    <source>
        <dbReference type="Proteomes" id="UP000807504"/>
    </source>
</evidence>
<dbReference type="Proteomes" id="UP000807504">
    <property type="component" value="Unassembled WGS sequence"/>
</dbReference>
<proteinExistence type="predicted"/>
<dbReference type="Pfam" id="PF00567">
    <property type="entry name" value="TUDOR"/>
    <property type="match status" value="13"/>
</dbReference>
<dbReference type="Gene3D" id="2.30.30.140">
    <property type="match status" value="13"/>
</dbReference>
<dbReference type="FunFam" id="2.30.30.140:FF:000018">
    <property type="entry name" value="Serine/threonine-protein kinase 31"/>
    <property type="match status" value="7"/>
</dbReference>
<reference evidence="3" key="1">
    <citation type="journal article" date="2020" name="bioRxiv">
        <title>Chromosome-level reference genome of the European wasp spider Argiope bruennichi: a resource for studies on range expansion and evolutionary adaptation.</title>
        <authorList>
            <person name="Sheffer M.M."/>
            <person name="Hoppe A."/>
            <person name="Krehenwinkel H."/>
            <person name="Uhl G."/>
            <person name="Kuss A.W."/>
            <person name="Jensen L."/>
            <person name="Jensen C."/>
            <person name="Gillespie R.G."/>
            <person name="Hoff K.J."/>
            <person name="Prost S."/>
        </authorList>
    </citation>
    <scope>NUCLEOTIDE SEQUENCE</scope>
</reference>
<feature type="domain" description="Tudor" evidence="2">
    <location>
        <begin position="451"/>
        <end position="509"/>
    </location>
</feature>
<dbReference type="SMART" id="SM00333">
    <property type="entry name" value="TUDOR"/>
    <property type="match status" value="12"/>
</dbReference>
<dbReference type="InterPro" id="IPR050621">
    <property type="entry name" value="Tudor_domain_containing"/>
</dbReference>
<dbReference type="GO" id="GO:0005737">
    <property type="term" value="C:cytoplasm"/>
    <property type="evidence" value="ECO:0007669"/>
    <property type="project" value="UniProtKB-ARBA"/>
</dbReference>
<feature type="region of interest" description="Disordered" evidence="1">
    <location>
        <begin position="2427"/>
        <end position="2459"/>
    </location>
</feature>
<feature type="region of interest" description="Disordered" evidence="1">
    <location>
        <begin position="2345"/>
        <end position="2375"/>
    </location>
</feature>
<feature type="domain" description="Tudor" evidence="2">
    <location>
        <begin position="1321"/>
        <end position="1379"/>
    </location>
</feature>
<dbReference type="InterPro" id="IPR002999">
    <property type="entry name" value="Tudor"/>
</dbReference>
<accession>A0A8T0EYM1</accession>
<evidence type="ECO:0000256" key="1">
    <source>
        <dbReference type="SAM" id="MobiDB-lite"/>
    </source>
</evidence>
<feature type="region of interest" description="Disordered" evidence="1">
    <location>
        <begin position="2482"/>
        <end position="2502"/>
    </location>
</feature>
<feature type="compositionally biased region" description="Low complexity" evidence="1">
    <location>
        <begin position="2429"/>
        <end position="2440"/>
    </location>
</feature>
<organism evidence="3 4">
    <name type="scientific">Argiope bruennichi</name>
    <name type="common">Wasp spider</name>
    <name type="synonym">Aranea bruennichi</name>
    <dbReference type="NCBI Taxonomy" id="94029"/>
    <lineage>
        <taxon>Eukaryota</taxon>
        <taxon>Metazoa</taxon>
        <taxon>Ecdysozoa</taxon>
        <taxon>Arthropoda</taxon>
        <taxon>Chelicerata</taxon>
        <taxon>Arachnida</taxon>
        <taxon>Araneae</taxon>
        <taxon>Araneomorphae</taxon>
        <taxon>Entelegynae</taxon>
        <taxon>Araneoidea</taxon>
        <taxon>Araneidae</taxon>
        <taxon>Argiope</taxon>
    </lineage>
</organism>
<feature type="domain" description="Tudor" evidence="2">
    <location>
        <begin position="1741"/>
        <end position="1799"/>
    </location>
</feature>
<dbReference type="Gene3D" id="2.40.50.90">
    <property type="match status" value="9"/>
</dbReference>
<dbReference type="PANTHER" id="PTHR22948:SF72">
    <property type="entry name" value="TUDOR DOMAIN-CONTAINING PROTEIN"/>
    <property type="match status" value="1"/>
</dbReference>
<sequence>MALIRQSTPKDAIITFVKGDGAFLKFWALPVTAVDTLKALENHLSKTGSDLANSSGFLNCNQVPVGAVCAVFSKGRRAWVRARVLNVINFSELTVQLIDYGNEERVSIEELRKLDANLCQNKGQAIECILADVRPAFEEWSLDAVRFCESQLLYQTVSCFVVSNYGEVPIVRIAKKGEKEPFVQRLINSGLAYIKPEVPPQQPIRPVFNYKMNILDRNTTHLVKVACSDNPYKFYVQLAAAEVELNKLMDEIRAYTSTESFVPVNSPQLETPCLAVFSGSHMFCRATIKSITHNQYSVFFVDYGYCEPKLYKELRAIPNRYLALPAQAICCSLPKDDISVEEFRRIINCGLLECHVVGHSGSTTNMVHIVRLAPHAQQSLMQRHFPPTMPQVLSYQRQKLNVNTTYDVTVSYTNDITEFYCQLLQFKDQLDNLSNVLNSGCELEPLSLVDCVPNLPVCVKFSEDLAWYRAQIVKVSHENDIEVFFVDYGNYDNASLRDVRRMKPDLMKLPIQAYKCCLYGVELPSDSSQKDSMFDMFEELTAGENLVAHVHSITDDQSYALTLKDKNSSTSVNEKLMPKLSTIPSVPVSDVEQLYITYFSSPSSFFAQFEKLSLKKLEEMQIEINELYANARNTSFKPKAGDFVCAKFSMDNGFYRARVEKAAGNSCDVAFVDYGNKETIPLSDIHPMEKKFISYPQFGVECGLVSYPPATPIEKLQSLMVENSIQAKMVREENRKWLITLTEDFNGNVAILELLRQHETVVPRSIHGAGLRGFQEHVTKKEAIPVNNESRQSRSANQNSAKFDSVRPPRNKQPFDKSERSFSSPVKEDRKETRSYGKAFDVTSIPPKAYRNVYVSHVVSPSEFYCQVEEESTKLQIMMKSIEDTYCNLNDNEMKVHDLAVDSPCCAMFQEDESWYRAQIKEIGPETCNVYFIDYGNTDTVPISKIKELQREFFNLPPQAIRCKSYNVSPKSGSWSDEDIETFREMTLEKSFVAQFVESDENGTYAVNLVSIGKLQDDVLNKEFVSLGHGRLEDASKIIVMNSHTVSSNLTFPVPVVNLGSLENVTVTFGLNPGEVFCQLKSSEEDFKKMMFKMQEYYEKVSIAEAMIDRPHPGMICVCQFSLDSVWYRGEIKKVEKNSLDILYVDYGNKEIVDRKKIRSITQDFTLLPIQAIKCRLKGIKPPGKAWAVNDKLGQYFEGDVQCRFISKLEDSYLVDMTCNKENVAQKLANDGLAALDVPLKEQQILPQTVKAIKSQPMALLLKREMTFVSGQLLSVTVSFAESPFKFWCQLVDESELLEKLMSDIESQYMNNGAHPINAAALTPGAYCMAKYSDDESWYRAQIKSCELEKYEVFFIDYGNSEETSLNQLAAILPEFLTIPPLCFECRLSRAPPNCDSNKTEEFQAAVEEAEEITAKVEGVINDTYIMTLLFEKDGEEVNLSDLLFGFHEDTSTSLSAEVPKFLPPDVPLGYQEGYATVVNTPHDFFIQLATSEDVLFELATELSKQCESDNAAAIIQNPCIGYACCAQFPEDNSWYRAEVINIQGTSVDVLFVDYGNTSSVDKNLLKPMDEKLLGIPPYAIRCKLNGITSTSDQWSDVAVDAFQDMVLDCPLGITFISKDIPAIVNISKEDKDVAQSLIDMELAIIDSCPETEEAYADDHLTTVEDQLHSLPSDLSYPQRKLSSSKMPVKISYVDSYDKFYIMPLELSTELDTVMKTLEILYSSEGESDKTKSSIPDVLEDPCVSLPCVAKYSEDGAWYRAVITDIEGENIYVFFVDYGNSEVSSLKNLRPLTPELIKIPPIAIECKLYAIQAKEGKEYEITAKLEEYFIDEVELNMEVFQLSEPYAVRLYHGDGDLAEILCQKGLADEIIPPPETFKELLVDNLNENVAENLQTTFVEVTSIKSNIIPLRSFADKDELSINVKYWENENGMIAVYGVPTEIDNELSSFQERLQIFCNENEERLSNINCFDYCAAKYLDDESWYRAQVIAVDGNDIKVKFIDYGNTEVVEPEYISALPPEFFSEPQFSIKFCLSGFRVENDQSENLQEKMEEYVYSENVIIKLCKHLCSMPSACATNLLYGEVDLVDMLLANSLVSPQYIVNNRLDNKFEATIENIIGDIFYLLPVQFAHERDNLQKCLQEHCNESISFHEIDPKSLYAVKIDNNWSRISILSIDDSAKCAYVKCIDFGIETEIEITNFYMLPKDLWHLPLLLHECKIINSPSNIKTKDVKEVSERIFVCEMKKSYPVKYPIEIHLFEKDTEKNHENSTLSEIDRGTDDILSSGNTLGNEEIAKSEEKADIERSEVEECLDNKELDQIPHVENIESDTNMDNELCSDIETCVADSNEKQPESLQESNHDQYNTDNFNQGDDETLGDLDSMSKIAYVPECEFDKFSDAENVSSSTAPSDVGSAEKILSVPECEFLDAESASDSTALSNSSSPEKASKIDPDESKLSSSMAFSDVDSVDNIVSYPECELLDSESAPESIVLSNSSSPEKASNLDVNNCKLPNDIDLSDSAESDFVAKASTTLQDTEAEKPFIESNEIPVGNNLSTEDVGGALLDDKVENHRAESDELDNLTKNNSVEESEWDERPECDIKQMPEHQDQGSDELFDADGVKNLNNHASFIEHQNTETVFESQIDLASNEIEADLSVVNALGDFCINPSSESFNLIEESSPDVFTDVSEDQMVGKVDIYVSDIVISNGSVMLSVIPYDLHVKLMSTLGESLQSIYSKKELGFSQCSVSDLCAVHLDGIWCRGKIMEIHEDELTILLIDFGITKTVDKSSVVDLEPEHKKIPPYAVECKLAGVYCSPEKAEDAKNFILDLLSRVQDTGKDVSIEVVEKGKPKQVNLYLTGQNVLFGLLSQNLVSQTISNSDLKPGKYSAKTSYINISSGIIQLYLNLVEQLDSLQSLKNSMKSSYPLNTGKVSAVEAGVYAILYKDAWHRGKATSTDGEIQLHLVDSGETVPVGELCHLLPEHCIPPPFAICCQLPDNILITDDALSAVEKIFTESEFSVDVNLNSESHNISAIVTDEALLEKIKNLILLGQSVVNDTESS</sequence>
<feature type="domain" description="Tudor" evidence="2">
    <location>
        <begin position="1110"/>
        <end position="1168"/>
    </location>
</feature>
<feature type="compositionally biased region" description="Basic and acidic residues" evidence="1">
    <location>
        <begin position="2443"/>
        <end position="2453"/>
    </location>
</feature>